<evidence type="ECO:0000256" key="2">
    <source>
        <dbReference type="ARBA" id="ARBA00010855"/>
    </source>
</evidence>
<feature type="compositionally biased region" description="Polar residues" evidence="10">
    <location>
        <begin position="17"/>
        <end position="40"/>
    </location>
</feature>
<reference evidence="12 13" key="1">
    <citation type="submission" date="2016-07" db="EMBL/GenBank/DDBJ databases">
        <title>Pervasive Adenine N6-methylation of Active Genes in Fungi.</title>
        <authorList>
            <consortium name="DOE Joint Genome Institute"/>
            <person name="Mondo S.J."/>
            <person name="Dannebaum R.O."/>
            <person name="Kuo R.C."/>
            <person name="Labutti K."/>
            <person name="Haridas S."/>
            <person name="Kuo A."/>
            <person name="Salamov A."/>
            <person name="Ahrendt S.R."/>
            <person name="Lipzen A."/>
            <person name="Sullivan W."/>
            <person name="Andreopoulos W.B."/>
            <person name="Clum A."/>
            <person name="Lindquist E."/>
            <person name="Daum C."/>
            <person name="Ramamoorthy G.K."/>
            <person name="Gryganskyi A."/>
            <person name="Culley D."/>
            <person name="Magnuson J.K."/>
            <person name="James T.Y."/>
            <person name="O'Malley M.A."/>
            <person name="Stajich J.E."/>
            <person name="Spatafora J.W."/>
            <person name="Visel A."/>
            <person name="Grigoriev I.V."/>
        </authorList>
    </citation>
    <scope>NUCLEOTIDE SEQUENCE [LARGE SCALE GENOMIC DNA]</scope>
    <source>
        <strain evidence="12 13">CBS 931.73</strain>
    </source>
</reference>
<dbReference type="GO" id="GO:0008270">
    <property type="term" value="F:zinc ion binding"/>
    <property type="evidence" value="ECO:0007669"/>
    <property type="project" value="InterPro"/>
</dbReference>
<dbReference type="AlphaFoldDB" id="A0A1Y1XD45"/>
<comment type="subcellular location">
    <subcellularLocation>
        <location evidence="1">Nucleus</location>
    </subcellularLocation>
</comment>
<keyword evidence="5" id="KW-0862">Zinc</keyword>
<dbReference type="SMART" id="SM00066">
    <property type="entry name" value="GAL4"/>
    <property type="match status" value="1"/>
</dbReference>
<evidence type="ECO:0000313" key="12">
    <source>
        <dbReference type="EMBL" id="ORX83645.1"/>
    </source>
</evidence>
<dbReference type="InterPro" id="IPR050335">
    <property type="entry name" value="ERT1_acuK_gluconeogen_tf"/>
</dbReference>
<accession>A0A1Y1XD45</accession>
<keyword evidence="9" id="KW-0539">Nucleus</keyword>
<dbReference type="InParanoid" id="A0A1Y1XD45"/>
<feature type="region of interest" description="Disordered" evidence="10">
    <location>
        <begin position="1"/>
        <end position="40"/>
    </location>
</feature>
<evidence type="ECO:0000313" key="13">
    <source>
        <dbReference type="Proteomes" id="UP000193498"/>
    </source>
</evidence>
<organism evidence="12 13">
    <name type="scientific">Basidiobolus meristosporus CBS 931.73</name>
    <dbReference type="NCBI Taxonomy" id="1314790"/>
    <lineage>
        <taxon>Eukaryota</taxon>
        <taxon>Fungi</taxon>
        <taxon>Fungi incertae sedis</taxon>
        <taxon>Zoopagomycota</taxon>
        <taxon>Entomophthoromycotina</taxon>
        <taxon>Basidiobolomycetes</taxon>
        <taxon>Basidiobolales</taxon>
        <taxon>Basidiobolaceae</taxon>
        <taxon>Basidiobolus</taxon>
    </lineage>
</organism>
<dbReference type="GO" id="GO:0006094">
    <property type="term" value="P:gluconeogenesis"/>
    <property type="evidence" value="ECO:0007669"/>
    <property type="project" value="UniProtKB-KW"/>
</dbReference>
<keyword evidence="8" id="KW-0804">Transcription</keyword>
<dbReference type="Proteomes" id="UP000193498">
    <property type="component" value="Unassembled WGS sequence"/>
</dbReference>
<feature type="domain" description="Zn(2)-C6 fungal-type" evidence="11">
    <location>
        <begin position="55"/>
        <end position="84"/>
    </location>
</feature>
<dbReference type="CDD" id="cd00067">
    <property type="entry name" value="GAL4"/>
    <property type="match status" value="1"/>
</dbReference>
<dbReference type="PANTHER" id="PTHR47659:SF1">
    <property type="entry name" value="TRANSCRIPTION ACTIVATOR OF GLUCONEOGENESIS ERT1"/>
    <property type="match status" value="1"/>
</dbReference>
<keyword evidence="13" id="KW-1185">Reference proteome</keyword>
<sequence length="445" mass="49972">MAQVVSSLSAPDDRFSDNSNPNSNPQTIHNHCLSGQGSPTVSEHALKRKKKATRACFHCQKAHLTCDDSRPCQRCIKRNLAESCKDGVRKKAKYLQEGSGPGTGDNLISSNELYNHCPANFNYGFDSEALNLEYSMLSTMLANPGPAGITDTAPWAAVNEPPSHNLVAIGNMMQRSPTMINTIPAISAIYHQPTAPFNYTEGFHYLLRYIKERMDKHAIMRICRAMAIFRPSFIILIKNLTEEDLIFMEKSFLRITLEFEKLVSFSGTPTVLWRRTGQIALVGKEFSLLTQWSKEDLLGKPTYIYELMDNNSAVNYWEKFATHAFDNSEQSVMTKCTLISSTGRAVPCAFCFTFKRDIFDIPLAIVGNVSGRAGLNSNFRRDTNCLPLVFTNAWVDPTCIDIPPVIVNWHKVNCVLDALSWHRGRDCALCLSISWAICFSWFPVK</sequence>
<evidence type="ECO:0000256" key="3">
    <source>
        <dbReference type="ARBA" id="ARBA00022432"/>
    </source>
</evidence>
<evidence type="ECO:0000256" key="7">
    <source>
        <dbReference type="ARBA" id="ARBA00023125"/>
    </source>
</evidence>
<gene>
    <name evidence="12" type="ORF">K493DRAFT_291966</name>
</gene>
<dbReference type="EMBL" id="MCFE01000636">
    <property type="protein sequence ID" value="ORX83645.1"/>
    <property type="molecule type" value="Genomic_DNA"/>
</dbReference>
<dbReference type="PROSITE" id="PS50048">
    <property type="entry name" value="ZN2_CY6_FUNGAL_2"/>
    <property type="match status" value="1"/>
</dbReference>
<evidence type="ECO:0000256" key="9">
    <source>
        <dbReference type="ARBA" id="ARBA00023242"/>
    </source>
</evidence>
<dbReference type="GO" id="GO:0009267">
    <property type="term" value="P:cellular response to starvation"/>
    <property type="evidence" value="ECO:0007669"/>
    <property type="project" value="TreeGrafter"/>
</dbReference>
<comment type="similarity">
    <text evidence="2">Belongs to the ERT1/acuK family.</text>
</comment>
<evidence type="ECO:0000256" key="1">
    <source>
        <dbReference type="ARBA" id="ARBA00004123"/>
    </source>
</evidence>
<keyword evidence="4" id="KW-0479">Metal-binding</keyword>
<dbReference type="Pfam" id="PF24990">
    <property type="entry name" value="PAS_13"/>
    <property type="match status" value="1"/>
</dbReference>
<dbReference type="InterPro" id="IPR036864">
    <property type="entry name" value="Zn2-C6_fun-type_DNA-bd_sf"/>
</dbReference>
<evidence type="ECO:0000256" key="8">
    <source>
        <dbReference type="ARBA" id="ARBA00023163"/>
    </source>
</evidence>
<dbReference type="GO" id="GO:0005634">
    <property type="term" value="C:nucleus"/>
    <property type="evidence" value="ECO:0007669"/>
    <property type="project" value="UniProtKB-SubCell"/>
</dbReference>
<dbReference type="GO" id="GO:0000981">
    <property type="term" value="F:DNA-binding transcription factor activity, RNA polymerase II-specific"/>
    <property type="evidence" value="ECO:0007669"/>
    <property type="project" value="InterPro"/>
</dbReference>
<dbReference type="InterPro" id="IPR056751">
    <property type="entry name" value="PAS_13"/>
</dbReference>
<name>A0A1Y1XD45_9FUNG</name>
<protein>
    <recommendedName>
        <fullName evidence="11">Zn(2)-C6 fungal-type domain-containing protein</fullName>
    </recommendedName>
</protein>
<dbReference type="OrthoDB" id="2538135at2759"/>
<comment type="caution">
    <text evidence="12">The sequence shown here is derived from an EMBL/GenBank/DDBJ whole genome shotgun (WGS) entry which is preliminary data.</text>
</comment>
<evidence type="ECO:0000256" key="5">
    <source>
        <dbReference type="ARBA" id="ARBA00022833"/>
    </source>
</evidence>
<keyword evidence="6" id="KW-0805">Transcription regulation</keyword>
<dbReference type="GO" id="GO:0000977">
    <property type="term" value="F:RNA polymerase II transcription regulatory region sequence-specific DNA binding"/>
    <property type="evidence" value="ECO:0007669"/>
    <property type="project" value="TreeGrafter"/>
</dbReference>
<proteinExistence type="inferred from homology"/>
<dbReference type="PANTHER" id="PTHR47659">
    <property type="entry name" value="ZN(II)2CYS6 TRANSCRIPTION FACTOR (EUROFUNG)-RELATED"/>
    <property type="match status" value="1"/>
</dbReference>
<dbReference type="InterPro" id="IPR001138">
    <property type="entry name" value="Zn2Cys6_DnaBD"/>
</dbReference>
<keyword evidence="3" id="KW-0312">Gluconeogenesis</keyword>
<evidence type="ECO:0000256" key="4">
    <source>
        <dbReference type="ARBA" id="ARBA00022723"/>
    </source>
</evidence>
<evidence type="ECO:0000256" key="10">
    <source>
        <dbReference type="SAM" id="MobiDB-lite"/>
    </source>
</evidence>
<keyword evidence="7" id="KW-0238">DNA-binding</keyword>
<dbReference type="SUPFAM" id="SSF57701">
    <property type="entry name" value="Zn2/Cys6 DNA-binding domain"/>
    <property type="match status" value="1"/>
</dbReference>
<evidence type="ECO:0000259" key="11">
    <source>
        <dbReference type="PROSITE" id="PS50048"/>
    </source>
</evidence>
<evidence type="ECO:0000256" key="6">
    <source>
        <dbReference type="ARBA" id="ARBA00023015"/>
    </source>
</evidence>
<dbReference type="Gene3D" id="4.10.240.10">
    <property type="entry name" value="Zn(2)-C6 fungal-type DNA-binding domain"/>
    <property type="match status" value="1"/>
</dbReference>
<dbReference type="STRING" id="1314790.A0A1Y1XD45"/>